<organism evidence="1 2">
    <name type="scientific">Bacillus anthracis</name>
    <name type="common">anthrax bacterium</name>
    <dbReference type="NCBI Taxonomy" id="1392"/>
    <lineage>
        <taxon>Bacteria</taxon>
        <taxon>Bacillati</taxon>
        <taxon>Bacillota</taxon>
        <taxon>Bacilli</taxon>
        <taxon>Bacillales</taxon>
        <taxon>Bacillaceae</taxon>
        <taxon>Bacillus</taxon>
        <taxon>Bacillus cereus group</taxon>
    </lineage>
</organism>
<accession>A0A2A7D1U9</accession>
<dbReference type="EMBL" id="NVLX01000034">
    <property type="protein sequence ID" value="PDZ13945.1"/>
    <property type="molecule type" value="Genomic_DNA"/>
</dbReference>
<gene>
    <name evidence="1" type="ORF">CON16_27425</name>
</gene>
<comment type="caution">
    <text evidence="1">The sequence shown here is derived from an EMBL/GenBank/DDBJ whole genome shotgun (WGS) entry which is preliminary data.</text>
</comment>
<protein>
    <submittedName>
        <fullName evidence="1">Uncharacterized protein</fullName>
    </submittedName>
</protein>
<sequence length="138" mass="15893">MPDLGYYEKLPRPESIRFFMSRVKGHSKVKSIEQLEEQLFKIIKLNGKELLVHLTNYYVVSEAEVYEIMSQHNGHKLNSIVTISLWNSYSSTGKSVAKENGLGLFLINEFLGALNLDGKAFINYITPAERKRREREAK</sequence>
<name>A0A2A7D1U9_BACAN</name>
<reference evidence="1 2" key="1">
    <citation type="submission" date="2017-09" db="EMBL/GenBank/DDBJ databases">
        <title>Large-scale bioinformatics analysis of Bacillus genomes uncovers conserved roles of natural products in bacterial physiology.</title>
        <authorList>
            <consortium name="Agbiome Team Llc"/>
            <person name="Bleich R.M."/>
            <person name="Grubbs K.J."/>
            <person name="Santa Maria K.C."/>
            <person name="Allen S.E."/>
            <person name="Farag S."/>
            <person name="Shank E.A."/>
            <person name="Bowers A."/>
        </authorList>
    </citation>
    <scope>NUCLEOTIDE SEQUENCE [LARGE SCALE GENOMIC DNA]</scope>
    <source>
        <strain evidence="1 2">AFS095574</strain>
    </source>
</reference>
<dbReference type="RefSeq" id="WP_097842017.1">
    <property type="nucleotide sequence ID" value="NZ_NVLX01000034.1"/>
</dbReference>
<dbReference type="AlphaFoldDB" id="A0A2A7D1U9"/>
<proteinExistence type="predicted"/>
<evidence type="ECO:0000313" key="2">
    <source>
        <dbReference type="Proteomes" id="UP000220192"/>
    </source>
</evidence>
<evidence type="ECO:0000313" key="1">
    <source>
        <dbReference type="EMBL" id="PDZ13945.1"/>
    </source>
</evidence>
<dbReference type="Proteomes" id="UP000220192">
    <property type="component" value="Unassembled WGS sequence"/>
</dbReference>